<keyword evidence="2" id="KW-1185">Reference proteome</keyword>
<proteinExistence type="predicted"/>
<evidence type="ECO:0000313" key="1">
    <source>
        <dbReference type="EMBL" id="KAJ8627711.1"/>
    </source>
</evidence>
<dbReference type="EMBL" id="CM056814">
    <property type="protein sequence ID" value="KAJ8627711.1"/>
    <property type="molecule type" value="Genomic_DNA"/>
</dbReference>
<organism evidence="1 2">
    <name type="scientific">Persea americana</name>
    <name type="common">Avocado</name>
    <dbReference type="NCBI Taxonomy" id="3435"/>
    <lineage>
        <taxon>Eukaryota</taxon>
        <taxon>Viridiplantae</taxon>
        <taxon>Streptophyta</taxon>
        <taxon>Embryophyta</taxon>
        <taxon>Tracheophyta</taxon>
        <taxon>Spermatophyta</taxon>
        <taxon>Magnoliopsida</taxon>
        <taxon>Magnoliidae</taxon>
        <taxon>Laurales</taxon>
        <taxon>Lauraceae</taxon>
        <taxon>Persea</taxon>
    </lineage>
</organism>
<comment type="caution">
    <text evidence="1">The sequence shown here is derived from an EMBL/GenBank/DDBJ whole genome shotgun (WGS) entry which is preliminary data.</text>
</comment>
<name>A0ACC2L3F8_PERAE</name>
<gene>
    <name evidence="1" type="ORF">MRB53_021018</name>
</gene>
<evidence type="ECO:0000313" key="2">
    <source>
        <dbReference type="Proteomes" id="UP001234297"/>
    </source>
</evidence>
<dbReference type="Proteomes" id="UP001234297">
    <property type="component" value="Chromosome 6"/>
</dbReference>
<reference evidence="1 2" key="1">
    <citation type="journal article" date="2022" name="Hortic Res">
        <title>A haplotype resolved chromosomal level avocado genome allows analysis of novel avocado genes.</title>
        <authorList>
            <person name="Nath O."/>
            <person name="Fletcher S.J."/>
            <person name="Hayward A."/>
            <person name="Shaw L.M."/>
            <person name="Masouleh A.K."/>
            <person name="Furtado A."/>
            <person name="Henry R.J."/>
            <person name="Mitter N."/>
        </authorList>
    </citation>
    <scope>NUCLEOTIDE SEQUENCE [LARGE SCALE GENOMIC DNA]</scope>
    <source>
        <strain evidence="2">cv. Hass</strain>
    </source>
</reference>
<accession>A0ACC2L3F8</accession>
<sequence>MGSLHRFSLRGREEDGAPRFHVVLKPENTEKVKRSQEGSCPVPICRKPRLFSGCCRRQKGSGLWADRHPEKETQSQVLLPRWIWNPEKWREISEAEISCREFWLSSLPSYNR</sequence>
<protein>
    <submittedName>
        <fullName evidence="1">Uncharacterized protein</fullName>
    </submittedName>
</protein>